<dbReference type="Pfam" id="PF13649">
    <property type="entry name" value="Methyltransf_25"/>
    <property type="match status" value="1"/>
</dbReference>
<evidence type="ECO:0000259" key="1">
    <source>
        <dbReference type="Pfam" id="PF13649"/>
    </source>
</evidence>
<gene>
    <name evidence="2" type="ORF">NIOZUU159_00134</name>
</gene>
<keyword evidence="2" id="KW-0489">Methyltransferase</keyword>
<dbReference type="CDD" id="cd02440">
    <property type="entry name" value="AdoMet_MTases"/>
    <property type="match status" value="1"/>
</dbReference>
<dbReference type="SUPFAM" id="SSF53335">
    <property type="entry name" value="S-adenosyl-L-methionine-dependent methyltransferases"/>
    <property type="match status" value="1"/>
</dbReference>
<reference evidence="2" key="1">
    <citation type="submission" date="2020-08" db="EMBL/GenBank/DDBJ databases">
        <title>Bridging the membrane lipid divide: bacteria of the FCB group superphylum have the potential to synthesize archaeal ether lipids.</title>
        <authorList>
            <person name="Villanueva L."/>
            <person name="von Meijenfeldt F.A.B."/>
            <person name="Westbye A.B."/>
            <person name="Yadav S."/>
            <person name="Hopmans E.C."/>
            <person name="Dutilh B.E."/>
            <person name="Sinninghe Damste J.S."/>
        </authorList>
    </citation>
    <scope>NUCLEOTIDE SEQUENCE</scope>
    <source>
        <strain evidence="2">NIOZ-UU159</strain>
    </source>
</reference>
<keyword evidence="2" id="KW-0808">Transferase</keyword>
<dbReference type="InterPro" id="IPR041698">
    <property type="entry name" value="Methyltransf_25"/>
</dbReference>
<sequence>MSYKDPKRKVGSQSEIPSIDEDTNIINVKGYQNFTINKSSLDINAKSKFEKINKVISEFKDYNSFCDIGCSAGIVSILAYKNNFKNIVSIDHDQEYITILNKLINKLNITNINTKIESFGINKNTYDIVFCGAIIHWIWSLTSNYSSFEEIFKYLSSITNNILLIEWISENDNAIKGFGHITKNKQNYTTANFNNSIGKYFKLLKNIELDGATRILYVAEKYHH</sequence>
<proteinExistence type="predicted"/>
<protein>
    <submittedName>
        <fullName evidence="2">Methyltransferase domain protein</fullName>
    </submittedName>
</protein>
<dbReference type="GO" id="GO:0032259">
    <property type="term" value="P:methylation"/>
    <property type="evidence" value="ECO:0007669"/>
    <property type="project" value="UniProtKB-KW"/>
</dbReference>
<dbReference type="Gene3D" id="3.40.50.150">
    <property type="entry name" value="Vaccinia Virus protein VP39"/>
    <property type="match status" value="1"/>
</dbReference>
<organism evidence="2">
    <name type="scientific">Virus NIOZ-UU159</name>
    <dbReference type="NCBI Taxonomy" id="2763270"/>
    <lineage>
        <taxon>Viruses</taxon>
    </lineage>
</organism>
<feature type="domain" description="Methyltransferase" evidence="1">
    <location>
        <begin position="66"/>
        <end position="153"/>
    </location>
</feature>
<name>A0A7S9SV78_9VIRU</name>
<dbReference type="EMBL" id="MW030590">
    <property type="protein sequence ID" value="QPI16641.1"/>
    <property type="molecule type" value="Genomic_DNA"/>
</dbReference>
<evidence type="ECO:0000313" key="2">
    <source>
        <dbReference type="EMBL" id="QPI16641.1"/>
    </source>
</evidence>
<dbReference type="InterPro" id="IPR029063">
    <property type="entry name" value="SAM-dependent_MTases_sf"/>
</dbReference>
<accession>A0A7S9SV78</accession>
<dbReference type="GO" id="GO:0008168">
    <property type="term" value="F:methyltransferase activity"/>
    <property type="evidence" value="ECO:0007669"/>
    <property type="project" value="UniProtKB-KW"/>
</dbReference>